<dbReference type="InterPro" id="IPR000850">
    <property type="entry name" value="Adenylat/UMP-CMP_kin"/>
</dbReference>
<comment type="caution">
    <text evidence="5">The sequence shown here is derived from an EMBL/GenBank/DDBJ whole genome shotgun (WGS) entry which is preliminary data.</text>
</comment>
<organism evidence="5 6">
    <name type="scientific">Candidatus Nomurabacteria bacterium GW2011_GWE1_35_16</name>
    <dbReference type="NCBI Taxonomy" id="1618761"/>
    <lineage>
        <taxon>Bacteria</taxon>
        <taxon>Candidatus Nomuraibacteriota</taxon>
    </lineage>
</organism>
<dbReference type="EMBL" id="LBPY01000010">
    <property type="protein sequence ID" value="KKP66267.1"/>
    <property type="molecule type" value="Genomic_DNA"/>
</dbReference>
<gene>
    <name evidence="5" type="ORF">UR64_C0010G0032</name>
</gene>
<dbReference type="Pfam" id="PF00406">
    <property type="entry name" value="ADK"/>
    <property type="match status" value="1"/>
</dbReference>
<evidence type="ECO:0000313" key="6">
    <source>
        <dbReference type="Proteomes" id="UP000034952"/>
    </source>
</evidence>
<dbReference type="GO" id="GO:0019205">
    <property type="term" value="F:nucleobase-containing compound kinase activity"/>
    <property type="evidence" value="ECO:0007669"/>
    <property type="project" value="InterPro"/>
</dbReference>
<dbReference type="GO" id="GO:0009165">
    <property type="term" value="P:nucleotide biosynthetic process"/>
    <property type="evidence" value="ECO:0007669"/>
    <property type="project" value="UniProtKB-KW"/>
</dbReference>
<sequence>MKKERLGFNISIMGIITSGKDTQVKLFRDKYNLQPVETGLYTRNLLKEKSKNGDWARRAASKGGALPVVLMKEFISKEIKNKPKNKDLVFVGGPWLKPEAQLVVKLMRENNKKYFVVYITLPKKEIYRRSLKRKQDETVKDVYKVLDEEKIIKQRIKVYENQISKTIKYFDNLNILKKINGNQSIEKVHQDIEKALDYFKKLNKK</sequence>
<accession>A0A0G0EFZ8</accession>
<evidence type="ECO:0000313" key="5">
    <source>
        <dbReference type="EMBL" id="KKP66267.1"/>
    </source>
</evidence>
<protein>
    <submittedName>
        <fullName evidence="5">Adenylate kinase</fullName>
    </submittedName>
</protein>
<keyword evidence="3" id="KW-0547">Nucleotide-binding</keyword>
<dbReference type="AlphaFoldDB" id="A0A0G0EFZ8"/>
<dbReference type="Proteomes" id="UP000034952">
    <property type="component" value="Unassembled WGS sequence"/>
</dbReference>
<keyword evidence="2" id="KW-0545">Nucleotide biosynthesis</keyword>
<dbReference type="InterPro" id="IPR027417">
    <property type="entry name" value="P-loop_NTPase"/>
</dbReference>
<dbReference type="GO" id="GO:0005524">
    <property type="term" value="F:ATP binding"/>
    <property type="evidence" value="ECO:0007669"/>
    <property type="project" value="InterPro"/>
</dbReference>
<evidence type="ECO:0000256" key="2">
    <source>
        <dbReference type="ARBA" id="ARBA00022727"/>
    </source>
</evidence>
<name>A0A0G0EFZ8_9BACT</name>
<evidence type="ECO:0000256" key="1">
    <source>
        <dbReference type="ARBA" id="ARBA00022679"/>
    </source>
</evidence>
<keyword evidence="1" id="KW-0808">Transferase</keyword>
<dbReference type="SUPFAM" id="SSF52540">
    <property type="entry name" value="P-loop containing nucleoside triphosphate hydrolases"/>
    <property type="match status" value="1"/>
</dbReference>
<dbReference type="Gene3D" id="3.40.50.300">
    <property type="entry name" value="P-loop containing nucleotide triphosphate hydrolases"/>
    <property type="match status" value="1"/>
</dbReference>
<dbReference type="PANTHER" id="PTHR23359">
    <property type="entry name" value="NUCLEOTIDE KINASE"/>
    <property type="match status" value="1"/>
</dbReference>
<proteinExistence type="predicted"/>
<reference evidence="5 6" key="1">
    <citation type="journal article" date="2015" name="Nature">
        <title>rRNA introns, odd ribosomes, and small enigmatic genomes across a large radiation of phyla.</title>
        <authorList>
            <person name="Brown C.T."/>
            <person name="Hug L.A."/>
            <person name="Thomas B.C."/>
            <person name="Sharon I."/>
            <person name="Castelle C.J."/>
            <person name="Singh A."/>
            <person name="Wilkins M.J."/>
            <person name="Williams K.H."/>
            <person name="Banfield J.F."/>
        </authorList>
    </citation>
    <scope>NUCLEOTIDE SEQUENCE [LARGE SCALE GENOMIC DNA]</scope>
</reference>
<evidence type="ECO:0000256" key="3">
    <source>
        <dbReference type="ARBA" id="ARBA00022741"/>
    </source>
</evidence>
<evidence type="ECO:0000256" key="4">
    <source>
        <dbReference type="ARBA" id="ARBA00022777"/>
    </source>
</evidence>
<keyword evidence="4 5" id="KW-0418">Kinase</keyword>